<protein>
    <recommendedName>
        <fullName evidence="1">Multi-ubiquitin domain-containing protein</fullName>
    </recommendedName>
</protein>
<feature type="domain" description="Multi-ubiquitin" evidence="1">
    <location>
        <begin position="45"/>
        <end position="111"/>
    </location>
</feature>
<proteinExistence type="predicted"/>
<dbReference type="Proteomes" id="UP000249282">
    <property type="component" value="Unassembled WGS sequence"/>
</dbReference>
<dbReference type="EMBL" id="QFQJ01000019">
    <property type="protein sequence ID" value="PZQ92387.1"/>
    <property type="molecule type" value="Genomic_DNA"/>
</dbReference>
<reference evidence="2 3" key="1">
    <citation type="submission" date="2017-11" db="EMBL/GenBank/DDBJ databases">
        <title>Infants hospitalized years apart are colonized by the same room-sourced microbial strains.</title>
        <authorList>
            <person name="Brooks B."/>
            <person name="Olm M.R."/>
            <person name="Firek B.A."/>
            <person name="Baker R."/>
            <person name="Thomas B.C."/>
            <person name="Morowitz M.J."/>
            <person name="Banfield J.F."/>
        </authorList>
    </citation>
    <scope>NUCLEOTIDE SEQUENCE [LARGE SCALE GENOMIC DNA]</scope>
    <source>
        <strain evidence="2">S2_003_000_R3_20</strain>
    </source>
</reference>
<dbReference type="AlphaFoldDB" id="A0A2W5T9V5"/>
<sequence>MTNSNSNNENNIHGHAIDAENIEVDLLDLENHSKTGKPVPKARKYRLRIDDAFYETEKDVLTGAEILGLASKLPSDSTLRQRLHGGKVETVAPEQIVRLDTPGLERFIVIPKENTEGENNIVDVNMAIQSTSALRRDFSLPETDTTFLDTNHPNWEAITDNGIPYIILNNFPVPPGYNHSTVKAAIIITSGYPLAALDMVYFFPDLARADGRMINALAPHTICGQQWQRWSRHYGWRHGVDDLTIHVERIKSWLDDELCK</sequence>
<organism evidence="2 3">
    <name type="scientific">Acinetobacter johnsonii</name>
    <dbReference type="NCBI Taxonomy" id="40214"/>
    <lineage>
        <taxon>Bacteria</taxon>
        <taxon>Pseudomonadati</taxon>
        <taxon>Pseudomonadota</taxon>
        <taxon>Gammaproteobacteria</taxon>
        <taxon>Moraxellales</taxon>
        <taxon>Moraxellaceae</taxon>
        <taxon>Acinetobacter</taxon>
    </lineage>
</organism>
<name>A0A2W5T9V5_ACIJO</name>
<gene>
    <name evidence="2" type="ORF">DI542_05485</name>
</gene>
<evidence type="ECO:0000313" key="2">
    <source>
        <dbReference type="EMBL" id="PZQ92387.1"/>
    </source>
</evidence>
<dbReference type="InterPro" id="IPR027802">
    <property type="entry name" value="Multi-ubiquitin_dom"/>
</dbReference>
<evidence type="ECO:0000259" key="1">
    <source>
        <dbReference type="Pfam" id="PF14452"/>
    </source>
</evidence>
<accession>A0A2W5T9V5</accession>
<dbReference type="InterPro" id="IPR025701">
    <property type="entry name" value="UBQ-conjugat_E2_E"/>
</dbReference>
<evidence type="ECO:0000313" key="3">
    <source>
        <dbReference type="Proteomes" id="UP000249282"/>
    </source>
</evidence>
<comment type="caution">
    <text evidence="2">The sequence shown here is derived from an EMBL/GenBank/DDBJ whole genome shotgun (WGS) entry which is preliminary data.</text>
</comment>
<dbReference type="Pfam" id="PF14452">
    <property type="entry name" value="Multi_ubiq"/>
    <property type="match status" value="1"/>
</dbReference>
<dbReference type="Pfam" id="PF14462">
    <property type="entry name" value="Prok-E2_E"/>
    <property type="match status" value="1"/>
</dbReference>